<reference evidence="1" key="1">
    <citation type="submission" date="2024-09" db="EMBL/GenBank/DDBJ databases">
        <title>Draft Genome Sequences of Neofusicoccum parvum.</title>
        <authorList>
            <person name="Ashida A."/>
            <person name="Camagna M."/>
            <person name="Tanaka A."/>
            <person name="Takemoto D."/>
        </authorList>
    </citation>
    <scope>NUCLEOTIDE SEQUENCE</scope>
    <source>
        <strain evidence="1">PPO83</strain>
    </source>
</reference>
<evidence type="ECO:0000313" key="1">
    <source>
        <dbReference type="EMBL" id="GME29296.1"/>
    </source>
</evidence>
<keyword evidence="1" id="KW-0255">Endonuclease</keyword>
<name>A0ACB5SA81_9PEZI</name>
<keyword evidence="1" id="KW-0540">Nuclease</keyword>
<gene>
    <name evidence="1" type="primary">g10880</name>
    <name evidence="1" type="ORF">NpPPO83_00010880</name>
</gene>
<comment type="caution">
    <text evidence="1">The sequence shown here is derived from an EMBL/GenBank/DDBJ whole genome shotgun (WGS) entry which is preliminary data.</text>
</comment>
<organism evidence="1 2">
    <name type="scientific">Neofusicoccum parvum</name>
    <dbReference type="NCBI Taxonomy" id="310453"/>
    <lineage>
        <taxon>Eukaryota</taxon>
        <taxon>Fungi</taxon>
        <taxon>Dikarya</taxon>
        <taxon>Ascomycota</taxon>
        <taxon>Pezizomycotina</taxon>
        <taxon>Dothideomycetes</taxon>
        <taxon>Dothideomycetes incertae sedis</taxon>
        <taxon>Botryosphaeriales</taxon>
        <taxon>Botryosphaeriaceae</taxon>
        <taxon>Neofusicoccum</taxon>
    </lineage>
</organism>
<dbReference type="Proteomes" id="UP001165186">
    <property type="component" value="Unassembled WGS sequence"/>
</dbReference>
<keyword evidence="1" id="KW-0378">Hydrolase</keyword>
<sequence>MAARELVLLSSSPPCIPDSDIVTTPPALHAPRIPSLSPDSPALPSPSELFKRKPPGLKSGSRAAEIPNGATLGFASAAALVRDRLLSLEEDDCADEGAKPAVAKDQAAASKRPTKRPPKQPSADGGTEAATKKPSRRRAKGQAEPVSPETGTPDVDVPATKTTKRRTKANSKDPDHGVPTDRQAEAVLNDSALTKEALGRDPEEPASHGKSIEGGAVEKLKKLKGRPSTIVGSPAAVDDVVCLERETLVPEQPKKQKPKAPRAPEKKPRAKRKKLSDQELAKPAAGIQSGQPSKKNARPAARMGSETSSKHFSRDNSIDPAAAAGQDLARKVAPQEPLQLEPAMMRRLSWTPPKDTRSSPNGPDQLRPTDLLESPVQEDSTLPAANTSFTSLLQTFGYNEQASGAVRMADPRAEPGEAFAKRRKLEVTNPEVTLSTEGANCSKLVDKPNKSAESSATGSREQSPEKPEKAPRKKPRTITDLATAAYRAAAPALPAGCPPVDPTVSAFFVPRNGLTSAADSPDVAEVDRPKRAVRQKSPTKKAEGKAKKTNAKSKKALKLAAEKLLSPETALVRMSRQDVLFGTSSQLAREDSPTFIRDIQQALRDSESTSTQRGSVETLHLKPAVAGSGLSLVGRRRGLWAVASRDLDDGILEEEEAAGLDGNVTLSVEDSVVFLSDAGAKTPSPTHAQTAATFIDASKSPGEVPAVTTEKLRGSLRLVLDVSSFSRISSEDRVATTYCTAERSTSHQVHF</sequence>
<accession>A0ACB5SA81</accession>
<proteinExistence type="predicted"/>
<keyword evidence="2" id="KW-1185">Reference proteome</keyword>
<protein>
    <submittedName>
        <fullName evidence="1">Structure-specific endonuclease subunit slx4</fullName>
    </submittedName>
</protein>
<dbReference type="EMBL" id="BSXG01000058">
    <property type="protein sequence ID" value="GME29296.1"/>
    <property type="molecule type" value="Genomic_DNA"/>
</dbReference>
<evidence type="ECO:0000313" key="2">
    <source>
        <dbReference type="Proteomes" id="UP001165186"/>
    </source>
</evidence>